<feature type="region of interest" description="Disordered" evidence="1">
    <location>
        <begin position="271"/>
        <end position="292"/>
    </location>
</feature>
<evidence type="ECO:0000313" key="3">
    <source>
        <dbReference type="EMBL" id="QGA46122.1"/>
    </source>
</evidence>
<evidence type="ECO:0000313" key="4">
    <source>
        <dbReference type="Proteomes" id="UP000325778"/>
    </source>
</evidence>
<proteinExistence type="predicted"/>
<protein>
    <recommendedName>
        <fullName evidence="2">TnsE C-terminal domain-containing protein</fullName>
    </recommendedName>
</protein>
<feature type="region of interest" description="Disordered" evidence="1">
    <location>
        <begin position="327"/>
        <end position="366"/>
    </location>
</feature>
<evidence type="ECO:0000256" key="1">
    <source>
        <dbReference type="SAM" id="MobiDB-lite"/>
    </source>
</evidence>
<dbReference type="Proteomes" id="UP000325778">
    <property type="component" value="Plasmid pAC1530"/>
</dbReference>
<dbReference type="AlphaFoldDB" id="A0AB37D0A9"/>
<dbReference type="RefSeq" id="WP_061403636.1">
    <property type="nucleotide sequence ID" value="NZ_CP045561.1"/>
</dbReference>
<name>A0AB37D0A9_ACINO</name>
<dbReference type="InterPro" id="IPR041419">
    <property type="entry name" value="TnsE_C"/>
</dbReference>
<evidence type="ECO:0000259" key="2">
    <source>
        <dbReference type="Pfam" id="PF18623"/>
    </source>
</evidence>
<dbReference type="Pfam" id="PF18623">
    <property type="entry name" value="TnsE_C"/>
    <property type="match status" value="1"/>
</dbReference>
<gene>
    <name evidence="3" type="ORF">GD578_19785</name>
</gene>
<sequence>MTVKINHFDHNVTVTHIGGLFKGSKSKIWSINLQCSPKQEKKFTNFSNAAMLIRGKKLNCSERQLSKPNLVITLSDQNFLTSSLLKDFDELSTDSNLTYFEGIQTSFIIEGPNQVTIHLPQFELARTLFLINSYFCRASLSTTTIQNEFAICQDNEETVIVFLENTMPLKLVNQKGTQCLLAWLLLDPNAKQSFESICRYFNTQLIDKDGWKKWIFQFDPPSMDGWTLHFRGRYNRSQDAFLVEEIVGIEIDTDIPTDISFDHPSFTQIKTEGQQSEQGYKPEYSSTLDPTIEDGTTASIEHGIRILDGNESWVSFKKPLTINKKGKTKITGQKSTDAENDESASGHLASTDEANSAGDLPAADVGGKKDYTNYDQKYAQRYHDFNSMIQVLQSTHQCVLYESLTHELTKVGRSECHRISKDKLRTIKFVHLCYRSDDFLLIELDTSDGVKSISTKLIYLTTDDWKIYLDKIKTHLVAKSLSWPNDLFDDVFGANAHTHIVHPRFSSQGNDSSEAVNNWAVRIMNVLKDLF</sequence>
<feature type="domain" description="TnsE C-terminal" evidence="2">
    <location>
        <begin position="381"/>
        <end position="523"/>
    </location>
</feature>
<keyword evidence="3" id="KW-0614">Plasmid</keyword>
<geneLocation type="plasmid" evidence="3 4">
    <name>pAC1530</name>
</geneLocation>
<accession>A0AB37D0A9</accession>
<dbReference type="EMBL" id="CP045561">
    <property type="protein sequence ID" value="QGA46122.1"/>
    <property type="molecule type" value="Genomic_DNA"/>
</dbReference>
<organism evidence="3 4">
    <name type="scientific">Acinetobacter nosocomialis</name>
    <dbReference type="NCBI Taxonomy" id="106654"/>
    <lineage>
        <taxon>Bacteria</taxon>
        <taxon>Pseudomonadati</taxon>
        <taxon>Pseudomonadota</taxon>
        <taxon>Gammaproteobacteria</taxon>
        <taxon>Moraxellales</taxon>
        <taxon>Moraxellaceae</taxon>
        <taxon>Acinetobacter</taxon>
        <taxon>Acinetobacter calcoaceticus/baumannii complex</taxon>
    </lineage>
</organism>
<reference evidence="3 4" key="1">
    <citation type="journal article" date="2021" name="MSphere">
        <title>Complete Genome Sequencing of Acinetobacter baumannii AC1633 and Acinetobacter nosocomialis AC1530 Unveils a Large Multidrug-Resistant Plasmid Encoding the NDM-1 and OXA-58 Carbapenemases.</title>
        <authorList>
            <person name="Alattraqchi A.G."/>
            <person name="Mohd Rani F."/>
            <person name="A. Rahman N.I."/>
            <person name="Ismail S."/>
            <person name="Cleary D.W."/>
            <person name="Clarke S.C."/>
            <person name="Yeo C.C."/>
        </authorList>
    </citation>
    <scope>NUCLEOTIDE SEQUENCE [LARGE SCALE GENOMIC DNA]</scope>
    <source>
        <strain evidence="3 4">AC1530</strain>
        <plasmid evidence="3">pAC1530</plasmid>
    </source>
</reference>